<evidence type="ECO:0000259" key="4">
    <source>
        <dbReference type="Pfam" id="PF07992"/>
    </source>
</evidence>
<keyword evidence="1" id="KW-0285">Flavoprotein</keyword>
<dbReference type="GO" id="GO:0016491">
    <property type="term" value="F:oxidoreductase activity"/>
    <property type="evidence" value="ECO:0007669"/>
    <property type="project" value="UniProtKB-KW"/>
</dbReference>
<keyword evidence="3" id="KW-0560">Oxidoreductase</keyword>
<dbReference type="InterPro" id="IPR023753">
    <property type="entry name" value="FAD/NAD-binding_dom"/>
</dbReference>
<dbReference type="Pfam" id="PF07992">
    <property type="entry name" value="Pyr_redox_2"/>
    <property type="match status" value="1"/>
</dbReference>
<dbReference type="InterPro" id="IPR000960">
    <property type="entry name" value="Flavin_mOase"/>
</dbReference>
<protein>
    <recommendedName>
        <fullName evidence="4">FAD/NAD(P)-binding domain-containing protein</fullName>
    </recommendedName>
</protein>
<proteinExistence type="predicted"/>
<evidence type="ECO:0000256" key="3">
    <source>
        <dbReference type="ARBA" id="ARBA00023002"/>
    </source>
</evidence>
<keyword evidence="6" id="KW-1185">Reference proteome</keyword>
<dbReference type="EMBL" id="RSCD01000017">
    <property type="protein sequence ID" value="RSH87380.1"/>
    <property type="molecule type" value="Genomic_DNA"/>
</dbReference>
<sequence length="539" mass="59733">MPHPVPIETQYWELPRPIRTVAVIGAGASGVSHKVSSADCQLPIARRLRDAGKQVRLYERNSYPGGIWKYQEAKAATPQLPALDPSQVDYQPDLDPVYPSVSKTVFRGQDADAQVNAMAMSFAPPGPSYVTLKNNIPSPLMCFQGMSRDAEKPEEWYYPHSAHQAYLEAYAALHDIDSVASYNTRVEKVDEVENGWRVWSKTFNTTRDADSTTVTITYSVDDYDAVVCATGHHNAPATPDIPGLAEWQAQWPDRLSHALTFRRGEDWKGCRNVLVVGSGPSGSDMAREISVYADNVYVTARPFETDDSPDTKIVKAVFRDRLASTCTIVPTVKRFLPPCGSVGKVEMLDGSVIEVDSVLFATGYYHSYPFLRDYQARRTSESTKIVQSQYTVLNLHQDLFYIPDPTLCLLGVPANISAFSFFEYQGIEVTRVWSNQAQLPSIPAMQRAYAARRGAVSDRNIHVYGKVEEPKLVREIASWLNSEAKRLGVQGQVEQLSGYSDEYMAVKARTVEGLGVRDAADDVRLAKAKQAFAADLAAA</sequence>
<evidence type="ECO:0000256" key="2">
    <source>
        <dbReference type="ARBA" id="ARBA00022827"/>
    </source>
</evidence>
<dbReference type="PANTHER" id="PTHR23023">
    <property type="entry name" value="DIMETHYLANILINE MONOOXYGENASE"/>
    <property type="match status" value="1"/>
</dbReference>
<evidence type="ECO:0000256" key="1">
    <source>
        <dbReference type="ARBA" id="ARBA00022630"/>
    </source>
</evidence>
<evidence type="ECO:0000313" key="6">
    <source>
        <dbReference type="Proteomes" id="UP000279259"/>
    </source>
</evidence>
<accession>A0A427Y8D2</accession>
<feature type="domain" description="FAD/NAD(P)-binding" evidence="4">
    <location>
        <begin position="169"/>
        <end position="371"/>
    </location>
</feature>
<dbReference type="GO" id="GO:0050660">
    <property type="term" value="F:flavin adenine dinucleotide binding"/>
    <property type="evidence" value="ECO:0007669"/>
    <property type="project" value="InterPro"/>
</dbReference>
<reference evidence="5 6" key="1">
    <citation type="submission" date="2018-11" db="EMBL/GenBank/DDBJ databases">
        <title>Genome sequence of Saitozyma podzolica DSM 27192.</title>
        <authorList>
            <person name="Aliyu H."/>
            <person name="Gorte O."/>
            <person name="Ochsenreither K."/>
        </authorList>
    </citation>
    <scope>NUCLEOTIDE SEQUENCE [LARGE SCALE GENOMIC DNA]</scope>
    <source>
        <strain evidence="5 6">DSM 27192</strain>
    </source>
</reference>
<organism evidence="5 6">
    <name type="scientific">Saitozyma podzolica</name>
    <dbReference type="NCBI Taxonomy" id="1890683"/>
    <lineage>
        <taxon>Eukaryota</taxon>
        <taxon>Fungi</taxon>
        <taxon>Dikarya</taxon>
        <taxon>Basidiomycota</taxon>
        <taxon>Agaricomycotina</taxon>
        <taxon>Tremellomycetes</taxon>
        <taxon>Tremellales</taxon>
        <taxon>Trimorphomycetaceae</taxon>
        <taxon>Saitozyma</taxon>
    </lineage>
</organism>
<dbReference type="SUPFAM" id="SSF51905">
    <property type="entry name" value="FAD/NAD(P)-binding domain"/>
    <property type="match status" value="2"/>
</dbReference>
<dbReference type="InterPro" id="IPR036188">
    <property type="entry name" value="FAD/NAD-bd_sf"/>
</dbReference>
<dbReference type="AlphaFoldDB" id="A0A427Y8D2"/>
<comment type="caution">
    <text evidence="5">The sequence shown here is derived from an EMBL/GenBank/DDBJ whole genome shotgun (WGS) entry which is preliminary data.</text>
</comment>
<dbReference type="OrthoDB" id="66881at2759"/>
<keyword evidence="2" id="KW-0274">FAD</keyword>
<name>A0A427Y8D2_9TREE</name>
<dbReference type="Gene3D" id="3.50.50.60">
    <property type="entry name" value="FAD/NAD(P)-binding domain"/>
    <property type="match status" value="2"/>
</dbReference>
<dbReference type="Proteomes" id="UP000279259">
    <property type="component" value="Unassembled WGS sequence"/>
</dbReference>
<gene>
    <name evidence="5" type="ORF">EHS25_003289</name>
</gene>
<dbReference type="GO" id="GO:0050661">
    <property type="term" value="F:NADP binding"/>
    <property type="evidence" value="ECO:0007669"/>
    <property type="project" value="InterPro"/>
</dbReference>
<dbReference type="PIRSF" id="PIRSF000332">
    <property type="entry name" value="FMO"/>
    <property type="match status" value="1"/>
</dbReference>
<evidence type="ECO:0000313" key="5">
    <source>
        <dbReference type="EMBL" id="RSH87380.1"/>
    </source>
</evidence>
<dbReference type="STRING" id="1890683.A0A427Y8D2"/>
<dbReference type="InterPro" id="IPR050346">
    <property type="entry name" value="FMO-like"/>
</dbReference>